<evidence type="ECO:0000313" key="2">
    <source>
        <dbReference type="EMBL" id="QNN50424.1"/>
    </source>
</evidence>
<keyword evidence="3" id="KW-1185">Reference proteome</keyword>
<gene>
    <name evidence="2" type="ORF">H9L10_05290</name>
</gene>
<organism evidence="2 3">
    <name type="scientific">Phycicoccus endophyticus</name>
    <dbReference type="NCBI Taxonomy" id="1690220"/>
    <lineage>
        <taxon>Bacteria</taxon>
        <taxon>Bacillati</taxon>
        <taxon>Actinomycetota</taxon>
        <taxon>Actinomycetes</taxon>
        <taxon>Micrococcales</taxon>
        <taxon>Intrasporangiaceae</taxon>
        <taxon>Phycicoccus</taxon>
    </lineage>
</organism>
<dbReference type="InterPro" id="IPR037401">
    <property type="entry name" value="SnoaL-like"/>
</dbReference>
<name>A0A7G9R499_9MICO</name>
<dbReference type="NCBIfam" id="TIGR02246">
    <property type="entry name" value="SgcJ/EcaC family oxidoreductase"/>
    <property type="match status" value="1"/>
</dbReference>
<protein>
    <submittedName>
        <fullName evidence="2">SgcJ/EcaC family oxidoreductase</fullName>
    </submittedName>
</protein>
<evidence type="ECO:0000259" key="1">
    <source>
        <dbReference type="Pfam" id="PF12680"/>
    </source>
</evidence>
<dbReference type="Gene3D" id="3.10.450.50">
    <property type="match status" value="1"/>
</dbReference>
<dbReference type="EMBL" id="CP060712">
    <property type="protein sequence ID" value="QNN50424.1"/>
    <property type="molecule type" value="Genomic_DNA"/>
</dbReference>
<dbReference type="KEGG" id="pei:H9L10_05290"/>
<proteinExistence type="predicted"/>
<dbReference type="InterPro" id="IPR011944">
    <property type="entry name" value="Steroid_delta5-4_isomerase"/>
</dbReference>
<reference evidence="2 3" key="1">
    <citation type="submission" date="2020-08" db="EMBL/GenBank/DDBJ databases">
        <title>Genome sequence of Phycicoccus endophyticus JCM 31784T.</title>
        <authorList>
            <person name="Hyun D.-W."/>
            <person name="Bae J.-W."/>
        </authorList>
    </citation>
    <scope>NUCLEOTIDE SEQUENCE [LARGE SCALE GENOMIC DNA]</scope>
    <source>
        <strain evidence="2 3">JCM 31784</strain>
    </source>
</reference>
<dbReference type="AlphaFoldDB" id="A0A7G9R499"/>
<evidence type="ECO:0000313" key="3">
    <source>
        <dbReference type="Proteomes" id="UP000515976"/>
    </source>
</evidence>
<accession>A0A7G9R499</accession>
<sequence length="135" mass="14401">MTPAEEVARATEAAYDAAWNRADVDGLLSCLTDDAVLVNPSGEEARGRDQVRTVFEGLFAGWAAGSRHESRVVRADAVTDDVVVLDGVARLTGLGPDAPLAVGDDGVLVHEFTEVLVRRDGRWLLAHVRAHASRG</sequence>
<dbReference type="Pfam" id="PF12680">
    <property type="entry name" value="SnoaL_2"/>
    <property type="match status" value="1"/>
</dbReference>
<dbReference type="SUPFAM" id="SSF54427">
    <property type="entry name" value="NTF2-like"/>
    <property type="match status" value="1"/>
</dbReference>
<dbReference type="RefSeq" id="WP_166098106.1">
    <property type="nucleotide sequence ID" value="NZ_BMMY01000001.1"/>
</dbReference>
<dbReference type="InterPro" id="IPR032710">
    <property type="entry name" value="NTF2-like_dom_sf"/>
</dbReference>
<feature type="domain" description="SnoaL-like" evidence="1">
    <location>
        <begin position="13"/>
        <end position="123"/>
    </location>
</feature>
<dbReference type="Proteomes" id="UP000515976">
    <property type="component" value="Chromosome"/>
</dbReference>